<dbReference type="Pfam" id="PF13358">
    <property type="entry name" value="DDE_3"/>
    <property type="match status" value="1"/>
</dbReference>
<gene>
    <name evidence="2" type="ORF">ETSY2_33765</name>
</gene>
<evidence type="ECO:0000259" key="1">
    <source>
        <dbReference type="Pfam" id="PF13358"/>
    </source>
</evidence>
<dbReference type="HOGENOM" id="CLU_041125_0_1_7"/>
<evidence type="ECO:0000313" key="3">
    <source>
        <dbReference type="Proteomes" id="UP000019140"/>
    </source>
</evidence>
<reference evidence="2 3" key="1">
    <citation type="journal article" date="2014" name="Nature">
        <title>An environmental bacterial taxon with a large and distinct metabolic repertoire.</title>
        <authorList>
            <person name="Wilson M.C."/>
            <person name="Mori T."/>
            <person name="Ruckert C."/>
            <person name="Uria A.R."/>
            <person name="Helf M.J."/>
            <person name="Takada K."/>
            <person name="Gernert C."/>
            <person name="Steffens U.A."/>
            <person name="Heycke N."/>
            <person name="Schmitt S."/>
            <person name="Rinke C."/>
            <person name="Helfrich E.J."/>
            <person name="Brachmann A.O."/>
            <person name="Gurgui C."/>
            <person name="Wakimoto T."/>
            <person name="Kracht M."/>
            <person name="Crusemann M."/>
            <person name="Hentschel U."/>
            <person name="Abe I."/>
            <person name="Matsunaga S."/>
            <person name="Kalinowski J."/>
            <person name="Takeyama H."/>
            <person name="Piel J."/>
        </authorList>
    </citation>
    <scope>NUCLEOTIDE SEQUENCE [LARGE SCALE GENOMIC DNA]</scope>
    <source>
        <strain evidence="3">TSY2</strain>
    </source>
</reference>
<name>W4LZL9_9BACT</name>
<dbReference type="GO" id="GO:0003676">
    <property type="term" value="F:nucleic acid binding"/>
    <property type="evidence" value="ECO:0007669"/>
    <property type="project" value="InterPro"/>
</dbReference>
<dbReference type="EMBL" id="AZHX01001446">
    <property type="protein sequence ID" value="ETX03338.1"/>
    <property type="molecule type" value="Genomic_DNA"/>
</dbReference>
<dbReference type="Pfam" id="PF13565">
    <property type="entry name" value="HTH_32"/>
    <property type="match status" value="1"/>
</dbReference>
<accession>W4LZL9</accession>
<proteinExistence type="predicted"/>
<dbReference type="NCBIfam" id="NF033545">
    <property type="entry name" value="transpos_IS630"/>
    <property type="match status" value="1"/>
</dbReference>
<dbReference type="InterPro" id="IPR036397">
    <property type="entry name" value="RNaseH_sf"/>
</dbReference>
<dbReference type="Proteomes" id="UP000019140">
    <property type="component" value="Unassembled WGS sequence"/>
</dbReference>
<organism evidence="2 3">
    <name type="scientific">Candidatus Entotheonella gemina</name>
    <dbReference type="NCBI Taxonomy" id="1429439"/>
    <lineage>
        <taxon>Bacteria</taxon>
        <taxon>Pseudomonadati</taxon>
        <taxon>Nitrospinota/Tectimicrobiota group</taxon>
        <taxon>Candidatus Tectimicrobiota</taxon>
        <taxon>Candidatus Entotheonellia</taxon>
        <taxon>Candidatus Entotheonellales</taxon>
        <taxon>Candidatus Entotheonellaceae</taxon>
        <taxon>Candidatus Entotheonella</taxon>
    </lineage>
</organism>
<dbReference type="InterPro" id="IPR009057">
    <property type="entry name" value="Homeodomain-like_sf"/>
</dbReference>
<sequence>MDQPSNLQISRELSCDRHTARKWRQRYLDLGLPGLQDAVRPGRPKVIAPSTRVHVISVASSLPQDQDRSVTRWSLDEIATALLETLSTDPISRSSIWRILQDVDLKPHKSEYWLNSHDEDFDAKAQRICQLSVGALESFERGRLVICCDEKSGMQVTDRKAPTKPARPGQRERREHEYIRRGTRVLINSLAVATGQIAWTIGATRKATDFVAHLKRAYQHLPRMERYDWVMDNLNTHWSLDVCRLVARWCKLPFEPEKLKKGVQRRTFLSDPSHRHVFHFTPKHGSWLNQAELFFGVLQRQFLARGSFSSLKEFERRLERYLKEYNVRHAHPYRWTYTGEPLVRDTPFSRTWRQQRHGRACFSPRLKRFERLFYSPRPYRQQKA</sequence>
<dbReference type="InterPro" id="IPR038717">
    <property type="entry name" value="Tc1-like_DDE_dom"/>
</dbReference>
<feature type="domain" description="Tc1-like transposase DDE" evidence="1">
    <location>
        <begin position="145"/>
        <end position="314"/>
    </location>
</feature>
<dbReference type="SUPFAM" id="SSF46689">
    <property type="entry name" value="Homeodomain-like"/>
    <property type="match status" value="1"/>
</dbReference>
<protein>
    <recommendedName>
        <fullName evidence="1">Tc1-like transposase DDE domain-containing protein</fullName>
    </recommendedName>
</protein>
<dbReference type="AlphaFoldDB" id="W4LZL9"/>
<dbReference type="InterPro" id="IPR047655">
    <property type="entry name" value="Transpos_IS630-like"/>
</dbReference>
<dbReference type="Gene3D" id="3.30.420.10">
    <property type="entry name" value="Ribonuclease H-like superfamily/Ribonuclease H"/>
    <property type="match status" value="1"/>
</dbReference>
<evidence type="ECO:0000313" key="2">
    <source>
        <dbReference type="EMBL" id="ETX03338.1"/>
    </source>
</evidence>
<keyword evidence="3" id="KW-1185">Reference proteome</keyword>
<comment type="caution">
    <text evidence="2">The sequence shown here is derived from an EMBL/GenBank/DDBJ whole genome shotgun (WGS) entry which is preliminary data.</text>
</comment>